<name>A0AAD0RZZ1_9GAMM</name>
<gene>
    <name evidence="2" type="ORF">D0907_08660</name>
    <name evidence="3" type="ORF">SAMN04487854_11663</name>
</gene>
<evidence type="ECO:0000313" key="2">
    <source>
        <dbReference type="EMBL" id="AXV65337.1"/>
    </source>
</evidence>
<proteinExistence type="predicted"/>
<dbReference type="GeneID" id="99505528"/>
<protein>
    <submittedName>
        <fullName evidence="2">DUF805 domain-containing protein</fullName>
    </submittedName>
    <submittedName>
        <fullName evidence="3">Uncharacterized membrane protein YhaH, DUF805 family</fullName>
    </submittedName>
</protein>
<feature type="transmembrane region" description="Helical" evidence="1">
    <location>
        <begin position="76"/>
        <end position="98"/>
    </location>
</feature>
<organism evidence="2 5">
    <name type="scientific">Pseudoalteromonas lipolytica</name>
    <dbReference type="NCBI Taxonomy" id="570156"/>
    <lineage>
        <taxon>Bacteria</taxon>
        <taxon>Pseudomonadati</taxon>
        <taxon>Pseudomonadota</taxon>
        <taxon>Gammaproteobacteria</taxon>
        <taxon>Alteromonadales</taxon>
        <taxon>Pseudoalteromonadaceae</taxon>
        <taxon>Pseudoalteromonas</taxon>
    </lineage>
</organism>
<accession>A0AAD0RZZ1</accession>
<dbReference type="EMBL" id="CP032090">
    <property type="protein sequence ID" value="AXV65337.1"/>
    <property type="molecule type" value="Genomic_DNA"/>
</dbReference>
<reference evidence="2 5" key="2">
    <citation type="submission" date="2018-08" db="EMBL/GenBank/DDBJ databases">
        <title>Draft genome sequence of Pseudoalteromonas donghaensis HJ51.</title>
        <authorList>
            <person name="Oh J."/>
            <person name="Roh D."/>
        </authorList>
    </citation>
    <scope>NUCLEOTIDE SEQUENCE [LARGE SCALE GENOMIC DNA]</scope>
    <source>
        <strain evidence="2 5">HJ51</strain>
    </source>
</reference>
<keyword evidence="1" id="KW-0812">Transmembrane</keyword>
<evidence type="ECO:0000313" key="3">
    <source>
        <dbReference type="EMBL" id="SFT92325.1"/>
    </source>
</evidence>
<dbReference type="Pfam" id="PF05656">
    <property type="entry name" value="DUF805"/>
    <property type="match status" value="1"/>
</dbReference>
<dbReference type="Proteomes" id="UP000264605">
    <property type="component" value="Chromosome"/>
</dbReference>
<evidence type="ECO:0000313" key="5">
    <source>
        <dbReference type="Proteomes" id="UP000264605"/>
    </source>
</evidence>
<feature type="transmembrane region" description="Helical" evidence="1">
    <location>
        <begin position="23"/>
        <end position="40"/>
    </location>
</feature>
<reference evidence="3 4" key="1">
    <citation type="submission" date="2016-10" db="EMBL/GenBank/DDBJ databases">
        <authorList>
            <person name="Varghese N."/>
            <person name="Submissions S."/>
        </authorList>
    </citation>
    <scope>NUCLEOTIDE SEQUENCE [LARGE SCALE GENOMIC DNA]</scope>
    <source>
        <strain evidence="3 4">CGMCC 1.8499</strain>
    </source>
</reference>
<evidence type="ECO:0000313" key="4">
    <source>
        <dbReference type="Proteomes" id="UP000183805"/>
    </source>
</evidence>
<dbReference type="KEGG" id="pdj:D0907_08660"/>
<dbReference type="EMBL" id="FPAZ01000016">
    <property type="protein sequence ID" value="SFT92325.1"/>
    <property type="molecule type" value="Genomic_DNA"/>
</dbReference>
<dbReference type="PANTHER" id="PTHR34980">
    <property type="entry name" value="INNER MEMBRANE PROTEIN-RELATED-RELATED"/>
    <property type="match status" value="1"/>
</dbReference>
<keyword evidence="1" id="KW-1133">Transmembrane helix</keyword>
<dbReference type="RefSeq" id="WP_065979958.1">
    <property type="nucleotide sequence ID" value="NZ_CP032090.1"/>
</dbReference>
<evidence type="ECO:0000256" key="1">
    <source>
        <dbReference type="SAM" id="Phobius"/>
    </source>
</evidence>
<dbReference type="PANTHER" id="PTHR34980:SF2">
    <property type="entry name" value="INNER MEMBRANE PROTEIN YHAH-RELATED"/>
    <property type="match status" value="1"/>
</dbReference>
<dbReference type="GO" id="GO:0005886">
    <property type="term" value="C:plasma membrane"/>
    <property type="evidence" value="ECO:0007669"/>
    <property type="project" value="TreeGrafter"/>
</dbReference>
<dbReference type="Proteomes" id="UP000183805">
    <property type="component" value="Unassembled WGS sequence"/>
</dbReference>
<keyword evidence="1" id="KW-0472">Membrane</keyword>
<sequence>MEHFKEALNRYADFTGRIRRQSYWMFILFYLLFAMLCGLIDSLLGEEIISSIYALALFIPSLSATTRRLHDTGRSGWWQLLYLLPVVGVLIVIVFCVLDSEKEHNQYGPCPK</sequence>
<dbReference type="AlphaFoldDB" id="A0AAD0RZZ1"/>
<dbReference type="InterPro" id="IPR008523">
    <property type="entry name" value="DUF805"/>
</dbReference>
<keyword evidence="4" id="KW-1185">Reference proteome</keyword>